<protein>
    <submittedName>
        <fullName evidence="1">Uncharacterized protein</fullName>
    </submittedName>
</protein>
<gene>
    <name evidence="1" type="ORF">GcC1_184014</name>
</gene>
<reference evidence="1 2" key="1">
    <citation type="journal article" date="2018" name="BMC Genomics">
        <title>Comparative genome analyses reveal sequence features reflecting distinct modes of host-adaptation between dicot and monocot powdery mildew.</title>
        <authorList>
            <person name="Wu Y."/>
            <person name="Ma X."/>
            <person name="Pan Z."/>
            <person name="Kale S.D."/>
            <person name="Song Y."/>
            <person name="King H."/>
            <person name="Zhang Q."/>
            <person name="Presley C."/>
            <person name="Deng X."/>
            <person name="Wei C.I."/>
            <person name="Xiao S."/>
        </authorList>
    </citation>
    <scope>NUCLEOTIDE SEQUENCE [LARGE SCALE GENOMIC DNA]</scope>
    <source>
        <strain evidence="1">UCSC1</strain>
    </source>
</reference>
<dbReference type="AlphaFoldDB" id="A0A420HLE0"/>
<sequence length="213" mass="24690">MELTPKKKASSPEEKLGSVRQMPVVDTTTILKFEKRQSPSKIDRNWTDDYRHRFPWSRIGRDFSVSTMHHESAFLEASVAFIFASYLFRRSLRYHRKFFSKIGSLALRVLYQDRLAAAERQSKFGMRAIQKMFIHQVRFRYGSNFAIPRLQKTTLHLYSFNAKLAIPLYPGNFNDRQGFYLVPSSNIGKVVAIGYMSFTVKQSASFTLNILPG</sequence>
<comment type="caution">
    <text evidence="1">The sequence shown here is derived from an EMBL/GenBank/DDBJ whole genome shotgun (WGS) entry which is preliminary data.</text>
</comment>
<proteinExistence type="predicted"/>
<accession>A0A420HLE0</accession>
<evidence type="ECO:0000313" key="1">
    <source>
        <dbReference type="EMBL" id="RKF58246.1"/>
    </source>
</evidence>
<dbReference type="EMBL" id="MCBR01018424">
    <property type="protein sequence ID" value="RKF58246.1"/>
    <property type="molecule type" value="Genomic_DNA"/>
</dbReference>
<dbReference type="Proteomes" id="UP000285405">
    <property type="component" value="Unassembled WGS sequence"/>
</dbReference>
<organism evidence="1 2">
    <name type="scientific">Golovinomyces cichoracearum</name>
    <dbReference type="NCBI Taxonomy" id="62708"/>
    <lineage>
        <taxon>Eukaryota</taxon>
        <taxon>Fungi</taxon>
        <taxon>Dikarya</taxon>
        <taxon>Ascomycota</taxon>
        <taxon>Pezizomycotina</taxon>
        <taxon>Leotiomycetes</taxon>
        <taxon>Erysiphales</taxon>
        <taxon>Erysiphaceae</taxon>
        <taxon>Golovinomyces</taxon>
    </lineage>
</organism>
<name>A0A420HLE0_9PEZI</name>
<evidence type="ECO:0000313" key="2">
    <source>
        <dbReference type="Proteomes" id="UP000285405"/>
    </source>
</evidence>